<dbReference type="InterPro" id="IPR037518">
    <property type="entry name" value="MPN"/>
</dbReference>
<dbReference type="PANTHER" id="PTHR12947">
    <property type="entry name" value="AMSH-LIKE PROTEASE"/>
    <property type="match status" value="1"/>
</dbReference>
<name>A0ABD0YU84_9HEMI</name>
<comment type="caution">
    <text evidence="2">The sequence shown here is derived from an EMBL/GenBank/DDBJ whole genome shotgun (WGS) entry which is preliminary data.</text>
</comment>
<dbReference type="Proteomes" id="UP001558652">
    <property type="component" value="Unassembled WGS sequence"/>
</dbReference>
<evidence type="ECO:0000259" key="1">
    <source>
        <dbReference type="PROSITE" id="PS50249"/>
    </source>
</evidence>
<protein>
    <recommendedName>
        <fullName evidence="1">MPN domain-containing protein</fullName>
    </recommendedName>
</protein>
<feature type="domain" description="MPN" evidence="1">
    <location>
        <begin position="7"/>
        <end position="140"/>
    </location>
</feature>
<dbReference type="SUPFAM" id="SSF102712">
    <property type="entry name" value="JAB1/MPN domain"/>
    <property type="match status" value="1"/>
</dbReference>
<dbReference type="PANTHER" id="PTHR12947:SF13">
    <property type="entry name" value="FI19924P1"/>
    <property type="match status" value="1"/>
</dbReference>
<dbReference type="InterPro" id="IPR000555">
    <property type="entry name" value="JAMM/MPN+_dom"/>
</dbReference>
<dbReference type="Pfam" id="PF01398">
    <property type="entry name" value="JAB"/>
    <property type="match status" value="1"/>
</dbReference>
<sequence>MRHGLRMVIVPGNLMQKFLHLSQRNTDRNIETCGILAGQLRHDQLVITHLLVPEQIGTCDSCTTQREEDLFDFQDQHDLITFGWIHTHPTQTSFLSSVDLHTHCAYQRMMPEAIAIVCAPRYSEYVNILYSSGTIVIPQF</sequence>
<dbReference type="PROSITE" id="PS50249">
    <property type="entry name" value="MPN"/>
    <property type="match status" value="1"/>
</dbReference>
<proteinExistence type="predicted"/>
<dbReference type="EMBL" id="JBFDAA010000002">
    <property type="protein sequence ID" value="KAL1139535.1"/>
    <property type="molecule type" value="Genomic_DNA"/>
</dbReference>
<dbReference type="Gene3D" id="3.40.140.10">
    <property type="entry name" value="Cytidine Deaminase, domain 2"/>
    <property type="match status" value="1"/>
</dbReference>
<evidence type="ECO:0000313" key="2">
    <source>
        <dbReference type="EMBL" id="KAL1139535.1"/>
    </source>
</evidence>
<dbReference type="AlphaFoldDB" id="A0ABD0YU84"/>
<evidence type="ECO:0000313" key="3">
    <source>
        <dbReference type="Proteomes" id="UP001558652"/>
    </source>
</evidence>
<gene>
    <name evidence="2" type="ORF">AAG570_006518</name>
</gene>
<reference evidence="2 3" key="1">
    <citation type="submission" date="2024-07" db="EMBL/GenBank/DDBJ databases">
        <title>Chromosome-level genome assembly of the water stick insect Ranatra chinensis (Heteroptera: Nepidae).</title>
        <authorList>
            <person name="Liu X."/>
        </authorList>
    </citation>
    <scope>NUCLEOTIDE SEQUENCE [LARGE SCALE GENOMIC DNA]</scope>
    <source>
        <strain evidence="2">Cailab_2021Rc</strain>
        <tissue evidence="2">Muscle</tissue>
    </source>
</reference>
<dbReference type="SMART" id="SM00232">
    <property type="entry name" value="JAB_MPN"/>
    <property type="match status" value="1"/>
</dbReference>
<keyword evidence="3" id="KW-1185">Reference proteome</keyword>
<accession>A0ABD0YU84</accession>
<organism evidence="2 3">
    <name type="scientific">Ranatra chinensis</name>
    <dbReference type="NCBI Taxonomy" id="642074"/>
    <lineage>
        <taxon>Eukaryota</taxon>
        <taxon>Metazoa</taxon>
        <taxon>Ecdysozoa</taxon>
        <taxon>Arthropoda</taxon>
        <taxon>Hexapoda</taxon>
        <taxon>Insecta</taxon>
        <taxon>Pterygota</taxon>
        <taxon>Neoptera</taxon>
        <taxon>Paraneoptera</taxon>
        <taxon>Hemiptera</taxon>
        <taxon>Heteroptera</taxon>
        <taxon>Panheteroptera</taxon>
        <taxon>Nepomorpha</taxon>
        <taxon>Nepidae</taxon>
        <taxon>Ranatrinae</taxon>
        <taxon>Ranatra</taxon>
    </lineage>
</organism>